<name>A0A3N4PE59_9BACT</name>
<dbReference type="OrthoDB" id="3796513at2"/>
<feature type="signal peptide" evidence="1">
    <location>
        <begin position="1"/>
        <end position="20"/>
    </location>
</feature>
<keyword evidence="3" id="KW-1185">Reference proteome</keyword>
<feature type="chain" id="PRO_5018075142" evidence="1">
    <location>
        <begin position="21"/>
        <end position="1106"/>
    </location>
</feature>
<dbReference type="RefSeq" id="WP_123849379.1">
    <property type="nucleotide sequence ID" value="NZ_RPDH01000003.1"/>
</dbReference>
<evidence type="ECO:0000313" key="2">
    <source>
        <dbReference type="EMBL" id="RPE05728.1"/>
    </source>
</evidence>
<organism evidence="2 3">
    <name type="scientific">Chitinophaga lutea</name>
    <dbReference type="NCBI Taxonomy" id="2488634"/>
    <lineage>
        <taxon>Bacteria</taxon>
        <taxon>Pseudomonadati</taxon>
        <taxon>Bacteroidota</taxon>
        <taxon>Chitinophagia</taxon>
        <taxon>Chitinophagales</taxon>
        <taxon>Chitinophagaceae</taxon>
        <taxon>Chitinophaga</taxon>
    </lineage>
</organism>
<comment type="caution">
    <text evidence="2">The sequence shown here is derived from an EMBL/GenBank/DDBJ whole genome shotgun (WGS) entry which is preliminary data.</text>
</comment>
<evidence type="ECO:0000256" key="1">
    <source>
        <dbReference type="SAM" id="SignalP"/>
    </source>
</evidence>
<dbReference type="EMBL" id="RPDH01000003">
    <property type="protein sequence ID" value="RPE05728.1"/>
    <property type="molecule type" value="Genomic_DNA"/>
</dbReference>
<evidence type="ECO:0000313" key="3">
    <source>
        <dbReference type="Proteomes" id="UP000278351"/>
    </source>
</evidence>
<proteinExistence type="predicted"/>
<dbReference type="AlphaFoldDB" id="A0A3N4PE59"/>
<reference evidence="2 3" key="1">
    <citation type="submission" date="2018-11" db="EMBL/GenBank/DDBJ databases">
        <title>Chitinophaga lutea sp.nov., isolate from arsenic contaminated soil.</title>
        <authorList>
            <person name="Zong Y."/>
        </authorList>
    </citation>
    <scope>NUCLEOTIDE SEQUENCE [LARGE SCALE GENOMIC DNA]</scope>
    <source>
        <strain evidence="2 3">ZY74</strain>
    </source>
</reference>
<protein>
    <submittedName>
        <fullName evidence="2">Uncharacterized protein</fullName>
    </submittedName>
</protein>
<dbReference type="Proteomes" id="UP000278351">
    <property type="component" value="Unassembled WGS sequence"/>
</dbReference>
<accession>A0A3N4PE59</accession>
<keyword evidence="1" id="KW-0732">Signal</keyword>
<sequence length="1106" mass="122138">MKGLLIWMLLVAAGMMPAAAQRSYFIEAEDFRIRGGWIAEKPPGVEVSGQQILRVLSGGVKAADALTMIRIATPGTYTVWARTIDYPADRPGTRLFRVLVNDVPMENESGKHGKEGYHWEKAGIARLDTGENVIQLRDSRGNFARVDAVFLTAENIDPATANLQPYKTAHLSISTTPAPQPATPVVKIPEGAAVAATLENEFLKLEFVKAGHLAARTAVKQSGSWQYLREGMEEHRLLLLSADNPQITFGGFFPGWNGSLGFSNFTCRGKNYTIMEPENLRNPFLSGTLTAFQATAAEPAGKHRLVVTYQSRDGQTIKGTWELLPGHRHLQLNLQYTAPKAAYYSLVVTAFQGMAPQRVAEIQLPPMFQYQRIPEQPMILASAMMPQPLAMAELKEQPLTTFITGVREGFPLDWAMSATSVMGFGIKNERNEVQPVALSPVPGLKDAKLAAGQSLQRSFAVGAMPSGWNDALEYISDSIYAVKDYRRQQLSLTETMFNITDLLRNDTAAGWAPALKGFYDIEADPHAAPTVVQSAPLAVVATAILGRDEDFYIRRALPTIEYTLSRSGFRWAQKGMSKKAGTLSPYGSQYTTAYYEGLYRLLGETNPWLKKIALPNNSIRDAKGYSVVIPAWTQELAAYRLTGQRSWLDAAAAHADAFISSEVHGTKTVPLSKQPFYNTSFYAYWWDFTDLFDATGNTAYLKAAADAAFHTLAGVRSYPAIKDTLQTIHPGNVYEGNTTMWWKGGVRYRLGFPRRAGDAPEKKVPESLVSPVGLGFEQPFTFFDPGKLVRHVFMSNWAPHLLRLHAQAPRKIFETYARNAVIGRFTNYPGYYATGFTDITMQPDFPYKGPDVSSIYYHHIPPHLAFTMDYLVTEIMQRSGGKVRFPYAKQDGFVWFNNRIFGAGKGTVMDDAGVSLWLKRGLVTIDNPAVNYVTAVSDKRFWILLTSEADEALSCNITLGNEAPVADNAAPTAYQTESAVTGRKVTVNVGAKGFAAVSFPLNGKRAPAKISVLKEGMQSVDFGPGIGMCYVFRIRSPFGWDSIYGYLESTLSDGAKVTVNMNHSEDTLTAYPFEWSFHPLQAGEEANVKVVVTTKDGRTFEKNLIL</sequence>
<gene>
    <name evidence="2" type="ORF">EGT74_25525</name>
</gene>
<dbReference type="Gene3D" id="2.60.120.260">
    <property type="entry name" value="Galactose-binding domain-like"/>
    <property type="match status" value="1"/>
</dbReference>